<proteinExistence type="predicted"/>
<evidence type="ECO:0000313" key="2">
    <source>
        <dbReference type="EMBL" id="CAA6675769.1"/>
    </source>
</evidence>
<organism evidence="2 3">
    <name type="scientific">Spirodela intermedia</name>
    <name type="common">Intermediate duckweed</name>
    <dbReference type="NCBI Taxonomy" id="51605"/>
    <lineage>
        <taxon>Eukaryota</taxon>
        <taxon>Viridiplantae</taxon>
        <taxon>Streptophyta</taxon>
        <taxon>Embryophyta</taxon>
        <taxon>Tracheophyta</taxon>
        <taxon>Spermatophyta</taxon>
        <taxon>Magnoliopsida</taxon>
        <taxon>Liliopsida</taxon>
        <taxon>Araceae</taxon>
        <taxon>Lemnoideae</taxon>
        <taxon>Spirodela</taxon>
    </lineage>
</organism>
<dbReference type="Proteomes" id="UP001189122">
    <property type="component" value="Unassembled WGS sequence"/>
</dbReference>
<name>A0ABN7ED19_SPIIN</name>
<gene>
    <name evidence="2" type="ORF">SI7747_UN022111</name>
</gene>
<protein>
    <recommendedName>
        <fullName evidence="1">Subtilisin-like protease fibronectin type-III domain-containing protein</fullName>
    </recommendedName>
</protein>
<dbReference type="Gene3D" id="2.60.40.2310">
    <property type="match status" value="1"/>
</dbReference>
<comment type="caution">
    <text evidence="2">The sequence shown here is derived from an EMBL/GenBank/DDBJ whole genome shotgun (WGS) entry which is preliminary data.</text>
</comment>
<dbReference type="Pfam" id="PF17766">
    <property type="entry name" value="fn3_6"/>
    <property type="match status" value="1"/>
</dbReference>
<dbReference type="EMBL" id="CACRZD030000401">
    <property type="protein sequence ID" value="CAA6675769.1"/>
    <property type="molecule type" value="Genomic_DNA"/>
</dbReference>
<dbReference type="InterPro" id="IPR041469">
    <property type="entry name" value="Subtilisin-like_FN3"/>
</dbReference>
<reference evidence="3" key="1">
    <citation type="journal article" date="2020" name="Sci. Rep.">
        <title>Chromosome-scale genome assembly for the duckweed Spirodela intermedia, integrating cytogenetic maps, PacBio and Oxford Nanopore libraries.</title>
        <authorList>
            <person name="Hoang P.T.N."/>
            <person name="Fiebig A."/>
            <person name="Novak P."/>
            <person name="Macas J."/>
            <person name="Cao H.X."/>
            <person name="Stepanenko A."/>
            <person name="Chen G."/>
            <person name="Borisjuk N."/>
            <person name="Scholz U."/>
            <person name="Schubert I."/>
        </authorList>
    </citation>
    <scope>NUCLEOTIDE SEQUENCE [LARGE SCALE GENOMIC DNA]</scope>
</reference>
<keyword evidence="3" id="KW-1185">Reference proteome</keyword>
<accession>A0ABN7ED19</accession>
<evidence type="ECO:0000259" key="1">
    <source>
        <dbReference type="Pfam" id="PF17766"/>
    </source>
</evidence>
<sequence>MFLCALRYTSGQVATFYGAPFACPPIPPRRLDLNYPSISVPRLSAPTIVTRKVKNVGLAGTYTAQVTAPSGTLVNVTPVTIEAVTGPQASRYVYGVLTWSDGVHNVSSPIVVGHRMNYYTRYASVRVA</sequence>
<evidence type="ECO:0000313" key="3">
    <source>
        <dbReference type="Proteomes" id="UP001189122"/>
    </source>
</evidence>
<feature type="domain" description="Subtilisin-like protease fibronectin type-III" evidence="1">
    <location>
        <begin position="32"/>
        <end position="82"/>
    </location>
</feature>